<accession>A0A6J5AB70</accession>
<sequence>MQAAYRLGPFERPTAIRNAIHPASTKKNGRRAFALPAVVPLPLYCGAGSPCGAPDAASFNNAFADKRTRPFSSVWMTLTFTCWPSFR</sequence>
<evidence type="ECO:0000313" key="1">
    <source>
        <dbReference type="EMBL" id="CAB3661703.1"/>
    </source>
</evidence>
<reference evidence="1 2" key="1">
    <citation type="submission" date="2020-04" db="EMBL/GenBank/DDBJ databases">
        <authorList>
            <person name="De Canck E."/>
        </authorList>
    </citation>
    <scope>NUCLEOTIDE SEQUENCE [LARGE SCALE GENOMIC DNA]</scope>
    <source>
        <strain evidence="1 2">LMG 22037</strain>
    </source>
</reference>
<evidence type="ECO:0000313" key="2">
    <source>
        <dbReference type="Proteomes" id="UP000494249"/>
    </source>
</evidence>
<dbReference type="Proteomes" id="UP000494249">
    <property type="component" value="Unassembled WGS sequence"/>
</dbReference>
<dbReference type="EMBL" id="CADIKB010000004">
    <property type="protein sequence ID" value="CAB3661703.1"/>
    <property type="molecule type" value="Genomic_DNA"/>
</dbReference>
<proteinExistence type="predicted"/>
<dbReference type="AlphaFoldDB" id="A0A6J5AB70"/>
<gene>
    <name evidence="1" type="ORF">LMG22037_01500</name>
</gene>
<protein>
    <submittedName>
        <fullName evidence="1">Uncharacterized protein</fullName>
    </submittedName>
</protein>
<name>A0A6J5AB70_9BURK</name>
<organism evidence="1 2">
    <name type="scientific">Paraburkholderia phenoliruptrix</name>
    <dbReference type="NCBI Taxonomy" id="252970"/>
    <lineage>
        <taxon>Bacteria</taxon>
        <taxon>Pseudomonadati</taxon>
        <taxon>Pseudomonadota</taxon>
        <taxon>Betaproteobacteria</taxon>
        <taxon>Burkholderiales</taxon>
        <taxon>Burkholderiaceae</taxon>
        <taxon>Paraburkholderia</taxon>
    </lineage>
</organism>